<proteinExistence type="predicted"/>
<reference evidence="3" key="1">
    <citation type="submission" date="2025-08" db="UniProtKB">
        <authorList>
            <consortium name="RefSeq"/>
        </authorList>
    </citation>
    <scope>IDENTIFICATION</scope>
    <source>
        <tissue evidence="3">Whole body</tissue>
    </source>
</reference>
<feature type="domain" description="SAM" evidence="1">
    <location>
        <begin position="4"/>
        <end position="61"/>
    </location>
</feature>
<evidence type="ECO:0000313" key="2">
    <source>
        <dbReference type="Proteomes" id="UP000694846"/>
    </source>
</evidence>
<dbReference type="OrthoDB" id="6602348at2759"/>
<dbReference type="SUPFAM" id="SSF47769">
    <property type="entry name" value="SAM/Pointed domain"/>
    <property type="match status" value="1"/>
</dbReference>
<feature type="non-terminal residue" evidence="3">
    <location>
        <position position="1"/>
    </location>
</feature>
<dbReference type="Gene3D" id="1.10.150.50">
    <property type="entry name" value="Transcription Factor, Ets-1"/>
    <property type="match status" value="1"/>
</dbReference>
<dbReference type="RefSeq" id="XP_025412693.1">
    <property type="nucleotide sequence ID" value="XM_025556908.1"/>
</dbReference>
<dbReference type="AlphaFoldDB" id="A0A8B8FQA4"/>
<accession>A0A8B8FQA4</accession>
<dbReference type="Proteomes" id="UP000694846">
    <property type="component" value="Unplaced"/>
</dbReference>
<dbReference type="InterPro" id="IPR001660">
    <property type="entry name" value="SAM"/>
</dbReference>
<evidence type="ECO:0000313" key="3">
    <source>
        <dbReference type="RefSeq" id="XP_025412693.1"/>
    </source>
</evidence>
<dbReference type="InterPro" id="IPR013761">
    <property type="entry name" value="SAM/pointed_sf"/>
</dbReference>
<name>A0A8B8FQA4_9HEMI</name>
<keyword evidence="2" id="KW-1185">Reference proteome</keyword>
<gene>
    <name evidence="3" type="primary">LOC112685125</name>
</gene>
<sequence length="67" mass="7904">NMDEFIKNWLNYIGFQHLVNKFEEGEINKTVLMILTELMLKDLIPKIVQRAKFINELEKLKILSSAP</sequence>
<organism evidence="2 3">
    <name type="scientific">Sipha flava</name>
    <name type="common">yellow sugarcane aphid</name>
    <dbReference type="NCBI Taxonomy" id="143950"/>
    <lineage>
        <taxon>Eukaryota</taxon>
        <taxon>Metazoa</taxon>
        <taxon>Ecdysozoa</taxon>
        <taxon>Arthropoda</taxon>
        <taxon>Hexapoda</taxon>
        <taxon>Insecta</taxon>
        <taxon>Pterygota</taxon>
        <taxon>Neoptera</taxon>
        <taxon>Paraneoptera</taxon>
        <taxon>Hemiptera</taxon>
        <taxon>Sternorrhyncha</taxon>
        <taxon>Aphidomorpha</taxon>
        <taxon>Aphidoidea</taxon>
        <taxon>Aphididae</taxon>
        <taxon>Sipha</taxon>
    </lineage>
</organism>
<dbReference type="GeneID" id="112685125"/>
<evidence type="ECO:0000259" key="1">
    <source>
        <dbReference type="Pfam" id="PF00536"/>
    </source>
</evidence>
<dbReference type="Pfam" id="PF00536">
    <property type="entry name" value="SAM_1"/>
    <property type="match status" value="1"/>
</dbReference>
<protein>
    <submittedName>
        <fullName evidence="3">Uncharacterized protein LOC112685125</fullName>
    </submittedName>
</protein>